<reference evidence="3 4" key="1">
    <citation type="submission" date="2019-10" db="EMBL/GenBank/DDBJ databases">
        <title>Gracilibacillus sp. nov. isolated from rice seeds.</title>
        <authorList>
            <person name="He S."/>
        </authorList>
    </citation>
    <scope>NUCLEOTIDE SEQUENCE [LARGE SCALE GENOMIC DNA]</scope>
    <source>
        <strain evidence="3 4">TD8</strain>
    </source>
</reference>
<evidence type="ECO:0000256" key="1">
    <source>
        <dbReference type="ARBA" id="ARBA00022801"/>
    </source>
</evidence>
<gene>
    <name evidence="3" type="ORF">F9U64_11200</name>
</gene>
<dbReference type="PANTHER" id="PTHR30404:SF0">
    <property type="entry name" value="N-ACETYLMURAMOYL-L-ALANINE AMIDASE AMIC"/>
    <property type="match status" value="1"/>
</dbReference>
<organism evidence="3 4">
    <name type="scientific">Gracilibacillus oryzae</name>
    <dbReference type="NCBI Taxonomy" id="1672701"/>
    <lineage>
        <taxon>Bacteria</taxon>
        <taxon>Bacillati</taxon>
        <taxon>Bacillota</taxon>
        <taxon>Bacilli</taxon>
        <taxon>Bacillales</taxon>
        <taxon>Bacillaceae</taxon>
        <taxon>Gracilibacillus</taxon>
    </lineage>
</organism>
<dbReference type="GO" id="GO:0030288">
    <property type="term" value="C:outer membrane-bounded periplasmic space"/>
    <property type="evidence" value="ECO:0007669"/>
    <property type="project" value="TreeGrafter"/>
</dbReference>
<dbReference type="AlphaFoldDB" id="A0A7C8L3C3"/>
<name>A0A7C8L3C3_9BACI</name>
<dbReference type="InterPro" id="IPR050695">
    <property type="entry name" value="N-acetylmuramoyl_amidase_3"/>
</dbReference>
<dbReference type="OrthoDB" id="9763643at2"/>
<evidence type="ECO:0000313" key="4">
    <source>
        <dbReference type="Proteomes" id="UP000480246"/>
    </source>
</evidence>
<dbReference type="SMART" id="SM00646">
    <property type="entry name" value="Ami_3"/>
    <property type="match status" value="1"/>
</dbReference>
<dbReference type="PANTHER" id="PTHR30404">
    <property type="entry name" value="N-ACETYLMURAMOYL-L-ALANINE AMIDASE"/>
    <property type="match status" value="1"/>
</dbReference>
<proteinExistence type="predicted"/>
<keyword evidence="4" id="KW-1185">Reference proteome</keyword>
<dbReference type="Proteomes" id="UP000480246">
    <property type="component" value="Unassembled WGS sequence"/>
</dbReference>
<dbReference type="Gene3D" id="3.40.630.40">
    <property type="entry name" value="Zn-dependent exopeptidases"/>
    <property type="match status" value="1"/>
</dbReference>
<dbReference type="InterPro" id="IPR002508">
    <property type="entry name" value="MurNAc-LAA_cat"/>
</dbReference>
<feature type="domain" description="MurNAc-LAA" evidence="2">
    <location>
        <begin position="63"/>
        <end position="173"/>
    </location>
</feature>
<evidence type="ECO:0000313" key="3">
    <source>
        <dbReference type="EMBL" id="KAB8134700.1"/>
    </source>
</evidence>
<comment type="caution">
    <text evidence="3">The sequence shown here is derived from an EMBL/GenBank/DDBJ whole genome shotgun (WGS) entry which is preliminary data.</text>
</comment>
<protein>
    <submittedName>
        <fullName evidence="3">N-acetylmuramoyl-L-alanine amidase</fullName>
    </submittedName>
</protein>
<dbReference type="GO" id="GO:0009253">
    <property type="term" value="P:peptidoglycan catabolic process"/>
    <property type="evidence" value="ECO:0007669"/>
    <property type="project" value="InterPro"/>
</dbReference>
<dbReference type="GO" id="GO:0008745">
    <property type="term" value="F:N-acetylmuramoyl-L-alanine amidase activity"/>
    <property type="evidence" value="ECO:0007669"/>
    <property type="project" value="InterPro"/>
</dbReference>
<accession>A0A7C8L3C3</accession>
<sequence>MVRIYIDPGHGGTDPGAVANGLQEKDVTLAISLKIRDLLQQYQAVQIRLSRSMDRTLTLNQRTHDANVWGADYLISVHLNAGGGTGYEDFIYDLLSDSSSTAQKQDVMHEEIIKKSNMNDRGKKKANFHMLRESNMSAILTENGFIDDPNNAARLKTDVFLEDIAQGHVNGLVRIFHLQKANTTPEGGIGVSEGGEITKTN</sequence>
<dbReference type="SUPFAM" id="SSF53187">
    <property type="entry name" value="Zn-dependent exopeptidases"/>
    <property type="match status" value="1"/>
</dbReference>
<keyword evidence="1" id="KW-0378">Hydrolase</keyword>
<dbReference type="RefSeq" id="WP_153403398.1">
    <property type="nucleotide sequence ID" value="NZ_ML762430.1"/>
</dbReference>
<dbReference type="Pfam" id="PF01520">
    <property type="entry name" value="Amidase_3"/>
    <property type="match status" value="1"/>
</dbReference>
<dbReference type="CDD" id="cd02696">
    <property type="entry name" value="MurNAc-LAA"/>
    <property type="match status" value="1"/>
</dbReference>
<evidence type="ECO:0000259" key="2">
    <source>
        <dbReference type="SMART" id="SM00646"/>
    </source>
</evidence>
<dbReference type="EMBL" id="WEID01000054">
    <property type="protein sequence ID" value="KAB8134700.1"/>
    <property type="molecule type" value="Genomic_DNA"/>
</dbReference>